<evidence type="ECO:0000256" key="3">
    <source>
        <dbReference type="ARBA" id="ARBA00022679"/>
    </source>
</evidence>
<dbReference type="SMART" id="SM00516">
    <property type="entry name" value="SEC14"/>
    <property type="match status" value="1"/>
</dbReference>
<comment type="subcellular location">
    <subcellularLocation>
        <location evidence="1">Endomembrane system</location>
        <topology evidence="1">Multi-pass membrane protein</topology>
    </subcellularLocation>
</comment>
<keyword evidence="3" id="KW-0808">Transferase</keyword>
<dbReference type="InterPro" id="IPR011074">
    <property type="entry name" value="CRAL/TRIO_N_dom"/>
</dbReference>
<dbReference type="PANTHER" id="PTHR46226:SF5">
    <property type="entry name" value="PHOSPHATIDYLINOSITOL_PHOSPHATIDYLCHOLINE TRANSFER PROTEIN SFH2"/>
    <property type="match status" value="1"/>
</dbReference>
<accession>A0ABQ7YY84</accession>
<dbReference type="PROSITE" id="PS50191">
    <property type="entry name" value="CRAL_TRIO"/>
    <property type="match status" value="1"/>
</dbReference>
<feature type="transmembrane region" description="Helical" evidence="7">
    <location>
        <begin position="468"/>
        <end position="490"/>
    </location>
</feature>
<feature type="transmembrane region" description="Helical" evidence="7">
    <location>
        <begin position="57"/>
        <end position="80"/>
    </location>
</feature>
<dbReference type="SMART" id="SM01100">
    <property type="entry name" value="CRAL_TRIO_N"/>
    <property type="match status" value="1"/>
</dbReference>
<protein>
    <recommendedName>
        <fullName evidence="8">CRAL-TRIO domain-containing protein</fullName>
    </recommendedName>
</protein>
<evidence type="ECO:0000256" key="7">
    <source>
        <dbReference type="SAM" id="Phobius"/>
    </source>
</evidence>
<dbReference type="InterPro" id="IPR036865">
    <property type="entry name" value="CRAL-TRIO_dom_sf"/>
</dbReference>
<dbReference type="Pfam" id="PF03552">
    <property type="entry name" value="Cellulose_synt"/>
    <property type="match status" value="3"/>
</dbReference>
<dbReference type="PANTHER" id="PTHR46226">
    <property type="entry name" value="CRAL-TRIO DOMAIN-CONTAINING PROTEIN"/>
    <property type="match status" value="1"/>
</dbReference>
<keyword evidence="5 7" id="KW-1133">Transmembrane helix</keyword>
<feature type="transmembrane region" description="Helical" evidence="7">
    <location>
        <begin position="777"/>
        <end position="796"/>
    </location>
</feature>
<dbReference type="InterPro" id="IPR005150">
    <property type="entry name" value="Cellulose_synth"/>
</dbReference>
<dbReference type="Pfam" id="PF00650">
    <property type="entry name" value="CRAL_TRIO"/>
    <property type="match status" value="1"/>
</dbReference>
<dbReference type="InterPro" id="IPR001251">
    <property type="entry name" value="CRAL-TRIO_dom"/>
</dbReference>
<sequence length="832" mass="94376">MSMASEEAVKQLRTLMEDVEDESLRESYRNIHQGYPTETLLRFLKARDFNVHKSHKMVLSFPLLLLLLLLLLISAFFWGLKLMIASLSQLLDCLEWRTQNEIDNILTKPIVPVELYRGIRDSQLVGLSGYSKEGLPVIAIGVGLSTYDKASVHYYVQSHIQMNEYRDRVVLPSATKKQGRPISTCLKILDMSGLKLSALSQIKLMTTITTIDDLNYPEKTETYYIVNVPYIFSACWKTIKPLLQERTKKKIQVLKGCGKDELLKVMDYESLPHFCRREGSGSGRHISNGTEDNCFSLDHSFHQELYSYVKQQALVKGPSSAPIRHGSVHVRFPEPATEGTKIFDTLESEFQKLGCDQKSNFKIRINLYLLSISKDCITRFVCLHQFADDPNDVSDNLGVRVTFLTMSKSYRFIPVHEGDLEPLFVTRKRTGGVIAFRVFAASVFGCICWIWVYRAIAPVEIDENQTSYVRLIRLVMFILEIWFGLYWLIVQSVRWNPFWRFTFADTLSQRYGNDLPRLDVFVCTADPVIEPPLMVVNTVLSVLALDYPPEKLAVYLSDDGGSHQLTFYALSRKQLSLLIHGFRFVRITGVFEKISGGRFILNLDWDMYSNNSKSARDALCILLDEKEGKDIAFVQFPQFYDNLTRNGSMMSVVAHMGVKYGCPVEDIITGLSIQCRGWKSAYLTPKKKAFLGVAPTNLHQMLGQQRRDGQRPCSCGAEERANDVALQKDKLVSVRFMDTIMKKLGVSESAFAITAKVAEEEAAEKEVMEFGVESPMFLLLGTLGMLYLFCFASAIMRRLGMLLRKDKGMMPMSVTVKSVVLALSACTCIAFL</sequence>
<keyword evidence="6 7" id="KW-0472">Membrane</keyword>
<evidence type="ECO:0000256" key="6">
    <source>
        <dbReference type="ARBA" id="ARBA00023136"/>
    </source>
</evidence>
<dbReference type="CDD" id="cd00170">
    <property type="entry name" value="SEC14"/>
    <property type="match status" value="1"/>
</dbReference>
<reference evidence="9 10" key="1">
    <citation type="submission" date="2021-05" db="EMBL/GenBank/DDBJ databases">
        <title>Genome Assembly of Synthetic Allotetraploid Brassica napus Reveals Homoeologous Exchanges between Subgenomes.</title>
        <authorList>
            <person name="Davis J.T."/>
        </authorList>
    </citation>
    <scope>NUCLEOTIDE SEQUENCE [LARGE SCALE GENOMIC DNA]</scope>
    <source>
        <strain evidence="10">cv. Da-Ae</strain>
        <tissue evidence="9">Seedling</tissue>
    </source>
</reference>
<dbReference type="InterPro" id="IPR029044">
    <property type="entry name" value="Nucleotide-diphossugar_trans"/>
</dbReference>
<name>A0ABQ7YY84_BRANA</name>
<feature type="domain" description="CRAL-TRIO" evidence="8">
    <location>
        <begin position="112"/>
        <end position="272"/>
    </location>
</feature>
<dbReference type="SUPFAM" id="SSF52087">
    <property type="entry name" value="CRAL/TRIO domain"/>
    <property type="match status" value="1"/>
</dbReference>
<evidence type="ECO:0000256" key="4">
    <source>
        <dbReference type="ARBA" id="ARBA00022692"/>
    </source>
</evidence>
<keyword evidence="4 7" id="KW-0812">Transmembrane</keyword>
<dbReference type="Pfam" id="PF03765">
    <property type="entry name" value="CRAL_TRIO_N"/>
    <property type="match status" value="1"/>
</dbReference>
<evidence type="ECO:0000256" key="1">
    <source>
        <dbReference type="ARBA" id="ARBA00004127"/>
    </source>
</evidence>
<gene>
    <name evidence="9" type="ORF">HID58_070250</name>
</gene>
<evidence type="ECO:0000259" key="8">
    <source>
        <dbReference type="PROSITE" id="PS50191"/>
    </source>
</evidence>
<comment type="caution">
    <text evidence="9">The sequence shown here is derived from an EMBL/GenBank/DDBJ whole genome shotgun (WGS) entry which is preliminary data.</text>
</comment>
<organism evidence="9 10">
    <name type="scientific">Brassica napus</name>
    <name type="common">Rape</name>
    <dbReference type="NCBI Taxonomy" id="3708"/>
    <lineage>
        <taxon>Eukaryota</taxon>
        <taxon>Viridiplantae</taxon>
        <taxon>Streptophyta</taxon>
        <taxon>Embryophyta</taxon>
        <taxon>Tracheophyta</taxon>
        <taxon>Spermatophyta</taxon>
        <taxon>Magnoliopsida</taxon>
        <taxon>eudicotyledons</taxon>
        <taxon>Gunneridae</taxon>
        <taxon>Pentapetalae</taxon>
        <taxon>rosids</taxon>
        <taxon>malvids</taxon>
        <taxon>Brassicales</taxon>
        <taxon>Brassicaceae</taxon>
        <taxon>Brassiceae</taxon>
        <taxon>Brassica</taxon>
    </lineage>
</organism>
<dbReference type="InterPro" id="IPR036273">
    <property type="entry name" value="CRAL/TRIO_N_dom_sf"/>
</dbReference>
<dbReference type="Proteomes" id="UP000824890">
    <property type="component" value="Unassembled WGS sequence"/>
</dbReference>
<evidence type="ECO:0000256" key="5">
    <source>
        <dbReference type="ARBA" id="ARBA00022989"/>
    </source>
</evidence>
<dbReference type="Gene3D" id="3.90.550.10">
    <property type="entry name" value="Spore Coat Polysaccharide Biosynthesis Protein SpsA, Chain A"/>
    <property type="match status" value="1"/>
</dbReference>
<evidence type="ECO:0000256" key="2">
    <source>
        <dbReference type="ARBA" id="ARBA00022676"/>
    </source>
</evidence>
<keyword evidence="2" id="KW-0328">Glycosyltransferase</keyword>
<dbReference type="SUPFAM" id="SSF46938">
    <property type="entry name" value="CRAL/TRIO N-terminal domain"/>
    <property type="match status" value="1"/>
</dbReference>
<dbReference type="Gene3D" id="3.40.525.10">
    <property type="entry name" value="CRAL-TRIO lipid binding domain"/>
    <property type="match status" value="1"/>
</dbReference>
<dbReference type="EMBL" id="JAGKQM010000016">
    <property type="protein sequence ID" value="KAH0872888.1"/>
    <property type="molecule type" value="Genomic_DNA"/>
</dbReference>
<evidence type="ECO:0000313" key="10">
    <source>
        <dbReference type="Proteomes" id="UP000824890"/>
    </source>
</evidence>
<feature type="transmembrane region" description="Helical" evidence="7">
    <location>
        <begin position="434"/>
        <end position="456"/>
    </location>
</feature>
<proteinExistence type="predicted"/>
<evidence type="ECO:0000313" key="9">
    <source>
        <dbReference type="EMBL" id="KAH0872888.1"/>
    </source>
</evidence>
<keyword evidence="10" id="KW-1185">Reference proteome</keyword>